<feature type="signal peptide" evidence="1">
    <location>
        <begin position="1"/>
        <end position="18"/>
    </location>
</feature>
<dbReference type="EMBL" id="HG793133">
    <property type="protein sequence ID" value="CDK30930.1"/>
    <property type="molecule type" value="Genomic_DNA"/>
</dbReference>
<dbReference type="RefSeq" id="WP_023792828.1">
    <property type="nucleotide sequence ID" value="NC_023003.1"/>
</dbReference>
<protein>
    <submittedName>
        <fullName evidence="2">Uncharacterized protein</fullName>
    </submittedName>
</protein>
<dbReference type="HOGENOM" id="CLU_942276_0_0_7"/>
<keyword evidence="1" id="KW-0732">Signal</keyword>
<gene>
    <name evidence="2" type="ORF">BABL1_gene_64</name>
</gene>
<keyword evidence="3" id="KW-1185">Reference proteome</keyword>
<organism evidence="2 3">
    <name type="scientific">Candidatus Babela massiliensis</name>
    <dbReference type="NCBI Taxonomy" id="673862"/>
    <lineage>
        <taxon>Bacteria</taxon>
        <taxon>Candidatus Babelota</taxon>
        <taxon>Candidatus Babeliae</taxon>
        <taxon>Candidatus Babeliales</taxon>
        <taxon>Candidatus Babeliaceae</taxon>
        <taxon>Candidatus Babela</taxon>
    </lineage>
</organism>
<reference evidence="2 3" key="1">
    <citation type="journal article" date="2015" name="Biol. Direct">
        <title>Babela massiliensis, a representative of a widespread bacterial phylum with unusual adaptations to parasitism in amoebae.</title>
        <authorList>
            <person name="Pagnier I."/>
            <person name="Yutin N."/>
            <person name="Croce O."/>
            <person name="Makarova K.S."/>
            <person name="Wolf Y.I."/>
            <person name="Benamar S."/>
            <person name="Raoult D."/>
            <person name="Koonin E.V."/>
            <person name="La Scola B."/>
        </authorList>
    </citation>
    <scope>NUCLEOTIDE SEQUENCE [LARGE SCALE GENOMIC DNA]</scope>
    <source>
        <strain evidence="3">BABL1</strain>
    </source>
</reference>
<feature type="chain" id="PRO_5004744545" evidence="1">
    <location>
        <begin position="19"/>
        <end position="295"/>
    </location>
</feature>
<dbReference type="Proteomes" id="UP000018769">
    <property type="component" value="Chromosome I"/>
</dbReference>
<evidence type="ECO:0000313" key="3">
    <source>
        <dbReference type="Proteomes" id="UP000018769"/>
    </source>
</evidence>
<dbReference type="KEGG" id="dpb:BABL1_gene_64"/>
<evidence type="ECO:0000313" key="2">
    <source>
        <dbReference type="EMBL" id="CDK30930.1"/>
    </source>
</evidence>
<proteinExistence type="predicted"/>
<sequence length="295" mass="34537">MYKYFLFLALLQYSSLLATSVVYNFRIAQITKQPIFKKVDKKDHFLIVGLIFDQYQQKYNKIYQNFAGGLTSLIYEFRSYFVRSDFASAHVKSKDKCKTNIFSNAQTDDILFTFGHNLTKNGNNTITLAGLLGIPTHKVFILQHADFGYGQVGTGLQFDGEYELDSIQAVTYGLRYIYFIPRKAQDLYKHSYIFTIGHMTDLLLAYKAHWTKHGLEFGYTARFQLGGRITPHFDNIIKKTNYIRSNFYSVYKYRFLIKNVANRFLLNFAYSFDHMPKIFGNRYLITPWASWNISF</sequence>
<name>V6DH93_9BACT</name>
<accession>V6DH93</accession>
<evidence type="ECO:0000256" key="1">
    <source>
        <dbReference type="SAM" id="SignalP"/>
    </source>
</evidence>
<dbReference type="AlphaFoldDB" id="V6DH93"/>